<keyword evidence="5" id="KW-1185">Reference proteome</keyword>
<evidence type="ECO:0000313" key="5">
    <source>
        <dbReference type="Proteomes" id="UP001497482"/>
    </source>
</evidence>
<keyword evidence="1" id="KW-0378">Hydrolase</keyword>
<dbReference type="InterPro" id="IPR036365">
    <property type="entry name" value="PGBD-like_sf"/>
</dbReference>
<feature type="domain" description="Peptidoglycan binding-like" evidence="3">
    <location>
        <begin position="92"/>
        <end position="136"/>
    </location>
</feature>
<feature type="region of interest" description="Disordered" evidence="2">
    <location>
        <begin position="57"/>
        <end position="88"/>
    </location>
</feature>
<keyword evidence="1" id="KW-0645">Protease</keyword>
<dbReference type="SUPFAM" id="SSF47090">
    <property type="entry name" value="PGBD-like"/>
    <property type="match status" value="1"/>
</dbReference>
<reference evidence="4 5" key="1">
    <citation type="submission" date="2024-04" db="EMBL/GenBank/DDBJ databases">
        <authorList>
            <person name="Waldvogel A.-M."/>
            <person name="Schoenle A."/>
        </authorList>
    </citation>
    <scope>NUCLEOTIDE SEQUENCE [LARGE SCALE GENOMIC DNA]</scope>
</reference>
<sequence>MVQIRQVTGETGMLSAEDPWGQLGHERHPLSPQRHPLSHSVTPCLHSVTPCLSQRHPLSPQRHPLSHSVTPCLTASPPVSTASPLSPQRGDDWLSKFGYLPPPDPVTGQLQTKEALTRAIKAMQKFGGLKETGVLDVSESEVTVGRRRRSVLPPNKWNKRHLSWR</sequence>
<feature type="compositionally biased region" description="Polar residues" evidence="2">
    <location>
        <begin position="67"/>
        <end position="86"/>
    </location>
</feature>
<keyword evidence="1" id="KW-0482">Metalloprotease</keyword>
<gene>
    <name evidence="4" type="ORF">KC01_LOCUS2244</name>
</gene>
<feature type="region of interest" description="Disordered" evidence="2">
    <location>
        <begin position="1"/>
        <end position="38"/>
    </location>
</feature>
<dbReference type="AlphaFoldDB" id="A0AAV2IX62"/>
<protein>
    <recommendedName>
        <fullName evidence="3">Peptidoglycan binding-like domain-containing protein</fullName>
    </recommendedName>
</protein>
<dbReference type="EMBL" id="OZ035823">
    <property type="protein sequence ID" value="CAL1569878.1"/>
    <property type="molecule type" value="Genomic_DNA"/>
</dbReference>
<dbReference type="InterPro" id="IPR024079">
    <property type="entry name" value="MetalloPept_cat_dom_sf"/>
</dbReference>
<proteinExistence type="predicted"/>
<dbReference type="Gene3D" id="3.40.390.10">
    <property type="entry name" value="Collagenase (Catalytic Domain)"/>
    <property type="match status" value="1"/>
</dbReference>
<dbReference type="GO" id="GO:0008237">
    <property type="term" value="F:metallopeptidase activity"/>
    <property type="evidence" value="ECO:0007669"/>
    <property type="project" value="UniProtKB-KW"/>
</dbReference>
<evidence type="ECO:0000256" key="1">
    <source>
        <dbReference type="ARBA" id="ARBA00023049"/>
    </source>
</evidence>
<name>A0AAV2IX62_KNICA</name>
<evidence type="ECO:0000259" key="3">
    <source>
        <dbReference type="Pfam" id="PF01471"/>
    </source>
</evidence>
<dbReference type="Proteomes" id="UP001497482">
    <property type="component" value="Chromosome 1"/>
</dbReference>
<evidence type="ECO:0000256" key="2">
    <source>
        <dbReference type="SAM" id="MobiDB-lite"/>
    </source>
</evidence>
<dbReference type="Pfam" id="PF01471">
    <property type="entry name" value="PG_binding_1"/>
    <property type="match status" value="1"/>
</dbReference>
<accession>A0AAV2IX62</accession>
<organism evidence="4 5">
    <name type="scientific">Knipowitschia caucasica</name>
    <name type="common">Caucasian dwarf goby</name>
    <name type="synonym">Pomatoschistus caucasicus</name>
    <dbReference type="NCBI Taxonomy" id="637954"/>
    <lineage>
        <taxon>Eukaryota</taxon>
        <taxon>Metazoa</taxon>
        <taxon>Chordata</taxon>
        <taxon>Craniata</taxon>
        <taxon>Vertebrata</taxon>
        <taxon>Euteleostomi</taxon>
        <taxon>Actinopterygii</taxon>
        <taxon>Neopterygii</taxon>
        <taxon>Teleostei</taxon>
        <taxon>Neoteleostei</taxon>
        <taxon>Acanthomorphata</taxon>
        <taxon>Gobiaria</taxon>
        <taxon>Gobiiformes</taxon>
        <taxon>Gobioidei</taxon>
        <taxon>Gobiidae</taxon>
        <taxon>Gobiinae</taxon>
        <taxon>Knipowitschia</taxon>
    </lineage>
</organism>
<evidence type="ECO:0000313" key="4">
    <source>
        <dbReference type="EMBL" id="CAL1569878.1"/>
    </source>
</evidence>
<dbReference type="InterPro" id="IPR002477">
    <property type="entry name" value="Peptidoglycan-bd-like"/>
</dbReference>